<keyword evidence="3 5" id="KW-0687">Ribonucleoprotein</keyword>
<dbReference type="InterPro" id="IPR000630">
    <property type="entry name" value="Ribosomal_uS8"/>
</dbReference>
<keyword evidence="2 5" id="KW-0689">Ribosomal protein</keyword>
<evidence type="ECO:0000256" key="3">
    <source>
        <dbReference type="ARBA" id="ARBA00023274"/>
    </source>
</evidence>
<dbReference type="FunFam" id="3.30.1490.10:FF:000001">
    <property type="entry name" value="30S ribosomal protein S8"/>
    <property type="match status" value="1"/>
</dbReference>
<dbReference type="Gene3D" id="3.30.1490.10">
    <property type="match status" value="1"/>
</dbReference>
<dbReference type="Pfam" id="PF00410">
    <property type="entry name" value="Ribosomal_S8"/>
    <property type="match status" value="1"/>
</dbReference>
<sequence>MAHTDPIADMLTRIRNGAQRKKTSISFPASKLKLDVVRLLKEHGFVSSYEITEQDKKHTVTISLAMDGKRPVINGLDRISKPGQRSYVAVDELKHYRKRNHLTIISTSSGVMSTFQAIQNKTGGELICTIW</sequence>
<dbReference type="GO" id="GO:0005840">
    <property type="term" value="C:ribosome"/>
    <property type="evidence" value="ECO:0007669"/>
    <property type="project" value="UniProtKB-KW"/>
</dbReference>
<dbReference type="HAMAP" id="MF_01302_B">
    <property type="entry name" value="Ribosomal_uS8_B"/>
    <property type="match status" value="1"/>
</dbReference>
<dbReference type="STRING" id="1817892.AUK40_00015"/>
<comment type="subunit">
    <text evidence="5">Part of the 30S ribosomal subunit. Contacts proteins S5 and S12.</text>
</comment>
<organism evidence="6 7">
    <name type="scientific">Candidatus Wirthbacteria bacterium CG2_30_54_11</name>
    <dbReference type="NCBI Taxonomy" id="1817892"/>
    <lineage>
        <taxon>Bacteria</taxon>
        <taxon>Candidatus Wirthbacteria</taxon>
    </lineage>
</organism>
<evidence type="ECO:0000313" key="6">
    <source>
        <dbReference type="EMBL" id="OIQ00545.1"/>
    </source>
</evidence>
<reference evidence="6" key="1">
    <citation type="journal article" date="2016" name="Environ. Microbiol.">
        <title>Genomic resolution of a cold subsurface aquifer community provides metabolic insights for novel microbes adapted to high CO concentrations.</title>
        <authorList>
            <person name="Probst A.J."/>
            <person name="Castelle C.J."/>
            <person name="Singh A."/>
            <person name="Brown C.T."/>
            <person name="Anantharaman K."/>
            <person name="Sharon I."/>
            <person name="Hug L.A."/>
            <person name="Burstein D."/>
            <person name="Emerson J.B."/>
            <person name="Thomas B.C."/>
            <person name="Banfield J.F."/>
        </authorList>
    </citation>
    <scope>NUCLEOTIDE SEQUENCE [LARGE SCALE GENOMIC DNA]</scope>
    <source>
        <strain evidence="6">CG2_30_54_11</strain>
    </source>
</reference>
<keyword evidence="5" id="KW-0694">RNA-binding</keyword>
<dbReference type="PANTHER" id="PTHR11758">
    <property type="entry name" value="40S RIBOSOMAL PROTEIN S15A"/>
    <property type="match status" value="1"/>
</dbReference>
<name>A0A1J5JAL2_9BACT</name>
<dbReference type="AlphaFoldDB" id="A0A1J5JAL2"/>
<dbReference type="EMBL" id="MNZT01000001">
    <property type="protein sequence ID" value="OIQ00545.1"/>
    <property type="molecule type" value="Genomic_DNA"/>
</dbReference>
<gene>
    <name evidence="5" type="primary">rpsH</name>
    <name evidence="6" type="ORF">AUK40_00015</name>
</gene>
<evidence type="ECO:0000256" key="1">
    <source>
        <dbReference type="ARBA" id="ARBA00006471"/>
    </source>
</evidence>
<dbReference type="GO" id="GO:0006412">
    <property type="term" value="P:translation"/>
    <property type="evidence" value="ECO:0007669"/>
    <property type="project" value="UniProtKB-UniRule"/>
</dbReference>
<evidence type="ECO:0000256" key="5">
    <source>
        <dbReference type="HAMAP-Rule" id="MF_01302"/>
    </source>
</evidence>
<evidence type="ECO:0000256" key="4">
    <source>
        <dbReference type="ARBA" id="ARBA00035258"/>
    </source>
</evidence>
<proteinExistence type="inferred from homology"/>
<dbReference type="InterPro" id="IPR035987">
    <property type="entry name" value="Ribosomal_uS8_sf"/>
</dbReference>
<dbReference type="Proteomes" id="UP000183245">
    <property type="component" value="Unassembled WGS sequence"/>
</dbReference>
<protein>
    <recommendedName>
        <fullName evidence="4 5">Small ribosomal subunit protein uS8</fullName>
    </recommendedName>
</protein>
<comment type="function">
    <text evidence="5">One of the primary rRNA binding proteins, it binds directly to 16S rRNA central domain where it helps coordinate assembly of the platform of the 30S subunit.</text>
</comment>
<dbReference type="NCBIfam" id="NF001109">
    <property type="entry name" value="PRK00136.1"/>
    <property type="match status" value="1"/>
</dbReference>
<accession>A0A1J5JAL2</accession>
<evidence type="ECO:0000313" key="7">
    <source>
        <dbReference type="Proteomes" id="UP000183245"/>
    </source>
</evidence>
<comment type="caution">
    <text evidence="6">The sequence shown here is derived from an EMBL/GenBank/DDBJ whole genome shotgun (WGS) entry which is preliminary data.</text>
</comment>
<dbReference type="GO" id="GO:0003735">
    <property type="term" value="F:structural constituent of ribosome"/>
    <property type="evidence" value="ECO:0007669"/>
    <property type="project" value="InterPro"/>
</dbReference>
<dbReference type="GO" id="GO:0019843">
    <property type="term" value="F:rRNA binding"/>
    <property type="evidence" value="ECO:0007669"/>
    <property type="project" value="UniProtKB-UniRule"/>
</dbReference>
<dbReference type="GO" id="GO:0005737">
    <property type="term" value="C:cytoplasm"/>
    <property type="evidence" value="ECO:0007669"/>
    <property type="project" value="UniProtKB-ARBA"/>
</dbReference>
<dbReference type="SUPFAM" id="SSF56047">
    <property type="entry name" value="Ribosomal protein S8"/>
    <property type="match status" value="1"/>
</dbReference>
<comment type="similarity">
    <text evidence="1 5">Belongs to the universal ribosomal protein uS8 family.</text>
</comment>
<keyword evidence="5" id="KW-0699">rRNA-binding</keyword>
<evidence type="ECO:0000256" key="2">
    <source>
        <dbReference type="ARBA" id="ARBA00022980"/>
    </source>
</evidence>
<dbReference type="Gene3D" id="3.30.1370.30">
    <property type="match status" value="1"/>
</dbReference>
<dbReference type="GO" id="GO:1990904">
    <property type="term" value="C:ribonucleoprotein complex"/>
    <property type="evidence" value="ECO:0007669"/>
    <property type="project" value="UniProtKB-KW"/>
</dbReference>